<feature type="chain" id="PRO_5012853138" description="Porin" evidence="1">
    <location>
        <begin position="21"/>
        <end position="236"/>
    </location>
</feature>
<gene>
    <name evidence="2" type="ORF">B7Y86_07230</name>
</gene>
<evidence type="ECO:0000256" key="1">
    <source>
        <dbReference type="SAM" id="SignalP"/>
    </source>
</evidence>
<name>A0A258HJ01_9CAUL</name>
<dbReference type="EMBL" id="NCEQ01000007">
    <property type="protein sequence ID" value="OYX56574.1"/>
    <property type="molecule type" value="Genomic_DNA"/>
</dbReference>
<keyword evidence="1" id="KW-0732">Signal</keyword>
<proteinExistence type="predicted"/>
<evidence type="ECO:0000313" key="3">
    <source>
        <dbReference type="Proteomes" id="UP000216147"/>
    </source>
</evidence>
<comment type="caution">
    <text evidence="2">The sequence shown here is derived from an EMBL/GenBank/DDBJ whole genome shotgun (WGS) entry which is preliminary data.</text>
</comment>
<dbReference type="InterPro" id="IPR010239">
    <property type="entry name" value="CHP02001"/>
</dbReference>
<protein>
    <recommendedName>
        <fullName evidence="4">Porin</fullName>
    </recommendedName>
</protein>
<dbReference type="Proteomes" id="UP000216147">
    <property type="component" value="Unassembled WGS sequence"/>
</dbReference>
<organism evidence="2 3">
    <name type="scientific">Brevundimonas subvibrioides</name>
    <dbReference type="NCBI Taxonomy" id="74313"/>
    <lineage>
        <taxon>Bacteria</taxon>
        <taxon>Pseudomonadati</taxon>
        <taxon>Pseudomonadota</taxon>
        <taxon>Alphaproteobacteria</taxon>
        <taxon>Caulobacterales</taxon>
        <taxon>Caulobacteraceae</taxon>
        <taxon>Brevundimonas</taxon>
    </lineage>
</organism>
<evidence type="ECO:0008006" key="4">
    <source>
        <dbReference type="Google" id="ProtNLM"/>
    </source>
</evidence>
<feature type="signal peptide" evidence="1">
    <location>
        <begin position="1"/>
        <end position="20"/>
    </location>
</feature>
<dbReference type="Pfam" id="PF09694">
    <property type="entry name" value="Gcw_chp"/>
    <property type="match status" value="1"/>
</dbReference>
<reference evidence="2 3" key="1">
    <citation type="submission" date="2017-03" db="EMBL/GenBank/DDBJ databases">
        <title>Lifting the veil on microbial sulfur biogeochemistry in mining wastewaters.</title>
        <authorList>
            <person name="Kantor R.S."/>
            <person name="Colenbrander Nelson T."/>
            <person name="Marshall S."/>
            <person name="Bennett D."/>
            <person name="Apte S."/>
            <person name="Camacho D."/>
            <person name="Thomas B.C."/>
            <person name="Warren L.A."/>
            <person name="Banfield J.F."/>
        </authorList>
    </citation>
    <scope>NUCLEOTIDE SEQUENCE [LARGE SCALE GENOMIC DNA]</scope>
    <source>
        <strain evidence="2">32-68-21</strain>
    </source>
</reference>
<dbReference type="AlphaFoldDB" id="A0A258HJ01"/>
<evidence type="ECO:0000313" key="2">
    <source>
        <dbReference type="EMBL" id="OYX56574.1"/>
    </source>
</evidence>
<sequence length="236" mass="25767">MIRILLCLLVLAGGLPNAVAAQDRDTARYRPERASHWSFEMGAGADNRSKGASKSGSAPYVFGDVQWNGANGFYADAEFETIDSSGSSVETEMEAGWQYSALGFDFDTSASHKWRLGAVAGHDDAAWEYQFDVIKDFGAVDTRFRVEHSPDGLGSTRASTWVEGRVRFPLAERLKASVTLGLREQDKAPDYIGWNAGVAWALTETTALDLRWHGTDAQDQGSQYEDALVASVLVSF</sequence>
<accession>A0A258HJ01</accession>